<keyword evidence="1" id="KW-0812">Transmembrane</keyword>
<dbReference type="Proteomes" id="UP000317778">
    <property type="component" value="Unassembled WGS sequence"/>
</dbReference>
<sequence length="283" mass="32567">MSSAFARSVPLRAKSRLWAMLILGGLAAFMLSFTISCERRSAKLRWKLEQGKTYVYRSEVTGSWRIEGWEKGERSGEFGNLIETEMSVLGIGPDSAFRIREAINLIREGQEFKPTIVTYSMAPNGRLYGMSEVDTGSAPRSIPSRERSEYRKQYFEQTQPTYPDRELKPGETWIQETKVVFEDRILTAESQFNVKGWEKVGEYICLRIDYHSKSFIPYESKGRRLLEQGEVKGSIWFAPQVGLPIQQRDSFYTSTARIVPEGEKPPSTYIVQSVRLYQLVEIR</sequence>
<evidence type="ECO:0000256" key="1">
    <source>
        <dbReference type="SAM" id="Phobius"/>
    </source>
</evidence>
<dbReference type="EMBL" id="NJBO01000012">
    <property type="protein sequence ID" value="TKJ41945.1"/>
    <property type="molecule type" value="Genomic_DNA"/>
</dbReference>
<keyword evidence="1" id="KW-1133">Transmembrane helix</keyword>
<feature type="transmembrane region" description="Helical" evidence="1">
    <location>
        <begin position="17"/>
        <end position="37"/>
    </location>
</feature>
<evidence type="ECO:0000313" key="3">
    <source>
        <dbReference type="Proteomes" id="UP000317778"/>
    </source>
</evidence>
<organism evidence="2 3">
    <name type="scientific">candidate division TA06 bacterium B3_TA06</name>
    <dbReference type="NCBI Taxonomy" id="2012487"/>
    <lineage>
        <taxon>Bacteria</taxon>
        <taxon>Bacteria division TA06</taxon>
    </lineage>
</organism>
<gene>
    <name evidence="2" type="ORF">CEE36_07775</name>
</gene>
<accession>A0A532V425</accession>
<comment type="caution">
    <text evidence="2">The sequence shown here is derived from an EMBL/GenBank/DDBJ whole genome shotgun (WGS) entry which is preliminary data.</text>
</comment>
<evidence type="ECO:0008006" key="4">
    <source>
        <dbReference type="Google" id="ProtNLM"/>
    </source>
</evidence>
<keyword evidence="1" id="KW-0472">Membrane</keyword>
<proteinExistence type="predicted"/>
<dbReference type="AlphaFoldDB" id="A0A532V425"/>
<evidence type="ECO:0000313" key="2">
    <source>
        <dbReference type="EMBL" id="TKJ41945.1"/>
    </source>
</evidence>
<name>A0A532V425_UNCT6</name>
<reference evidence="2 3" key="1">
    <citation type="submission" date="2017-06" db="EMBL/GenBank/DDBJ databases">
        <title>Novel microbial phyla capable of carbon fixation and sulfur reduction in deep-sea sediments.</title>
        <authorList>
            <person name="Huang J."/>
            <person name="Baker B."/>
            <person name="Wang Y."/>
        </authorList>
    </citation>
    <scope>NUCLEOTIDE SEQUENCE [LARGE SCALE GENOMIC DNA]</scope>
    <source>
        <strain evidence="2">B3_TA06</strain>
    </source>
</reference>
<protein>
    <recommendedName>
        <fullName evidence="4">DUF3108 domain-containing protein</fullName>
    </recommendedName>
</protein>